<feature type="transmembrane region" description="Helical" evidence="1">
    <location>
        <begin position="6"/>
        <end position="24"/>
    </location>
</feature>
<keyword evidence="1" id="KW-1133">Transmembrane helix</keyword>
<dbReference type="AlphaFoldDB" id="G0MA34"/>
<dbReference type="HOGENOM" id="CLU_039877_0_0_1"/>
<proteinExistence type="predicted"/>
<dbReference type="InParanoid" id="G0MA34"/>
<accession>G0MA34</accession>
<evidence type="ECO:0000313" key="3">
    <source>
        <dbReference type="Proteomes" id="UP000008068"/>
    </source>
</evidence>
<keyword evidence="1" id="KW-0472">Membrane</keyword>
<evidence type="ECO:0000313" key="2">
    <source>
        <dbReference type="EMBL" id="EGT31060.1"/>
    </source>
</evidence>
<keyword evidence="3" id="KW-1185">Reference proteome</keyword>
<dbReference type="OrthoDB" id="5902596at2759"/>
<dbReference type="OMA" id="TICIHEH"/>
<organism evidence="3">
    <name type="scientific">Caenorhabditis brenneri</name>
    <name type="common">Nematode worm</name>
    <dbReference type="NCBI Taxonomy" id="135651"/>
    <lineage>
        <taxon>Eukaryota</taxon>
        <taxon>Metazoa</taxon>
        <taxon>Ecdysozoa</taxon>
        <taxon>Nematoda</taxon>
        <taxon>Chromadorea</taxon>
        <taxon>Rhabditida</taxon>
        <taxon>Rhabditina</taxon>
        <taxon>Rhabditomorpha</taxon>
        <taxon>Rhabditoidea</taxon>
        <taxon>Rhabditidae</taxon>
        <taxon>Peloderinae</taxon>
        <taxon>Caenorhabditis</taxon>
    </lineage>
</organism>
<keyword evidence="1" id="KW-0812">Transmembrane</keyword>
<gene>
    <name evidence="2" type="ORF">CAEBREN_25253</name>
</gene>
<dbReference type="EMBL" id="GL379787">
    <property type="protein sequence ID" value="EGT31060.1"/>
    <property type="molecule type" value="Genomic_DNA"/>
</dbReference>
<dbReference type="Pfam" id="PF06542">
    <property type="entry name" value="PHA-1"/>
    <property type="match status" value="1"/>
</dbReference>
<dbReference type="Proteomes" id="UP000008068">
    <property type="component" value="Unassembled WGS sequence"/>
</dbReference>
<dbReference type="eggNOG" id="ENOG502TJM2">
    <property type="taxonomic scope" value="Eukaryota"/>
</dbReference>
<feature type="transmembrane region" description="Helical" evidence="1">
    <location>
        <begin position="44"/>
        <end position="63"/>
    </location>
</feature>
<protein>
    <submittedName>
        <fullName evidence="2">Uncharacterized protein</fullName>
    </submittedName>
</protein>
<dbReference type="InterPro" id="IPR009497">
    <property type="entry name" value="Regulator_protein_PHA-1"/>
</dbReference>
<name>G0MA34_CAEBE</name>
<sequence length="550" mass="65228">MVLMFFLNGILYFFGLTLFIVKLARRTDIFLRTFYMKKKSQLIFYINQFLIVKIFLAVFNFFFGKYFEKSREQICKEKVFNNPYLVEKILRNIIQKNYLVLRTVSKTFNEACLGILRKDNRTMKIEFMQCVHSIAANNWIIMHINLEPFDLSQSAFHFRFLNKVAGVQVERIEVTDLWKLKFKPENAHFAEKFHQDIHSKLIGNNHVKSLIGLEDVSNNCSDCVEIARRCMEYGPIDMSWMQNKFGKHLERIVLTDVFLDLCANSCVTETQSKEDCYKKLEDRFSTANLSCETLTICIHEHRDTDNTGIHQDHTPIPWEVLEMALKKWNVQNVKIKVIRNWNHMPRIETWSGSGYFTGIRFNDPVPDWKFSQKFTDVHLDLSLSLECIRDLKLQRPPFGSRGYENMIANIRKIFHPDQISINFTHWLLMEPSNPHEVLDNLLRISRLGFHQNLKISFKIYLEIENIIKASEGFEALGSIKPSYRNIMDRDKPYYFKNEKWVGEHYRFVDHQKNFILDADIFVKEDNLKKVMLKELQTTEFMGMFQLDVFE</sequence>
<reference evidence="3" key="1">
    <citation type="submission" date="2011-07" db="EMBL/GenBank/DDBJ databases">
        <authorList>
            <consortium name="Caenorhabditis brenneri Sequencing and Analysis Consortium"/>
            <person name="Wilson R.K."/>
        </authorList>
    </citation>
    <scope>NUCLEOTIDE SEQUENCE [LARGE SCALE GENOMIC DNA]</scope>
    <source>
        <strain evidence="3">PB2801</strain>
    </source>
</reference>
<evidence type="ECO:0000256" key="1">
    <source>
        <dbReference type="SAM" id="Phobius"/>
    </source>
</evidence>